<dbReference type="AlphaFoldDB" id="A0AA49GSF3"/>
<evidence type="ECO:0000256" key="1">
    <source>
        <dbReference type="SAM" id="Phobius"/>
    </source>
</evidence>
<keyword evidence="1" id="KW-1133">Transmembrane helix</keyword>
<reference evidence="2" key="2">
    <citation type="journal article" date="2024" name="Antonie Van Leeuwenhoek">
        <title>Roseihalotalea indica gen. nov., sp. nov., a halophilic Bacteroidetes from mesopelagic Southwest Indian Ocean with higher carbohydrate metabolic potential.</title>
        <authorList>
            <person name="Chen B."/>
            <person name="Zhang M."/>
            <person name="Lin D."/>
            <person name="Ye J."/>
            <person name="Tang K."/>
        </authorList>
    </citation>
    <scope>NUCLEOTIDE SEQUENCE</scope>
    <source>
        <strain evidence="2">TK19036</strain>
    </source>
</reference>
<dbReference type="EMBL" id="CP120682">
    <property type="protein sequence ID" value="WKN38703.1"/>
    <property type="molecule type" value="Genomic_DNA"/>
</dbReference>
<organism evidence="2">
    <name type="scientific">Roseihalotalea indica</name>
    <dbReference type="NCBI Taxonomy" id="2867963"/>
    <lineage>
        <taxon>Bacteria</taxon>
        <taxon>Pseudomonadati</taxon>
        <taxon>Bacteroidota</taxon>
        <taxon>Cytophagia</taxon>
        <taxon>Cytophagales</taxon>
        <taxon>Catalimonadaceae</taxon>
        <taxon>Roseihalotalea</taxon>
    </lineage>
</organism>
<feature type="transmembrane region" description="Helical" evidence="1">
    <location>
        <begin position="16"/>
        <end position="36"/>
    </location>
</feature>
<evidence type="ECO:0000313" key="2">
    <source>
        <dbReference type="EMBL" id="WKN38703.1"/>
    </source>
</evidence>
<gene>
    <name evidence="2" type="ORF">K4G66_08305</name>
</gene>
<protein>
    <submittedName>
        <fullName evidence="2">Conjugal transfer protein TraK</fullName>
    </submittedName>
</protein>
<name>A0AA49GSF3_9BACT</name>
<accession>A0AA49GSF3</accession>
<reference evidence="2" key="1">
    <citation type="journal article" date="2023" name="Comput. Struct. Biotechnol. J.">
        <title>Discovery of a novel marine Bacteroidetes with a rich repertoire of carbohydrate-active enzymes.</title>
        <authorList>
            <person name="Chen B."/>
            <person name="Liu G."/>
            <person name="Chen Q."/>
            <person name="Wang H."/>
            <person name="Liu L."/>
            <person name="Tang K."/>
        </authorList>
    </citation>
    <scope>NUCLEOTIDE SEQUENCE</scope>
    <source>
        <strain evidence="2">TK19036</strain>
    </source>
</reference>
<sequence length="202" mass="23824">MSTLKDFNKTFNAMRLLALICILGFMTTTVVFFILYHRVQEYYQHRTYVITNWGTFPASYYDGRKVSRIEVQNHIETFVKHMFAHSAETYYEHINYALNLIDEASGKRIYHDFEEGEVHKNYVRYGSHTEIQLDSVIIDMNQLPIEAKFYALQEVHIGTNVRTLPIAASFQIVQDYRHEKNPYGLLLTGFDFIAYPRKSEEK</sequence>
<keyword evidence="1" id="KW-0812">Transmembrane</keyword>
<keyword evidence="1" id="KW-0472">Membrane</keyword>
<proteinExistence type="predicted"/>